<protein>
    <submittedName>
        <fullName evidence="1">Uncharacterized protein</fullName>
    </submittedName>
</protein>
<reference evidence="1" key="1">
    <citation type="submission" date="2022-02" db="EMBL/GenBank/DDBJ databases">
        <title>Plant Genome Project.</title>
        <authorList>
            <person name="Zhang R.-G."/>
        </authorList>
    </citation>
    <scope>NUCLEOTIDE SEQUENCE</scope>
    <source>
        <strain evidence="1">AT1</strain>
    </source>
</reference>
<evidence type="ECO:0000313" key="1">
    <source>
        <dbReference type="EMBL" id="KAI8565140.1"/>
    </source>
</evidence>
<sequence length="428" mass="48191">MLFLCFVAVWVAFFVGVIVGSAWKPRWATLGRDGKFNFSSPIKGFGGNPSYGTCAMEDGVEKEQASVPVAKDTNCSSSLLKEKERLAVTEEDLEHLCHLVDRKDGGPPWKHMMDRSAPGMSYQAWQRDAETGPPQYCSKTVYENATPELLRDFFWDDEFRLKWDDMLIHSSTIEECPTTGTMVVHWIRKFPFFCSDREYIIGRRIWDSGRSYYCVTKVCEVRGFPALLFQDVTNRDVLIFSIQVGASKQDMCLGKAVVVWQFFLWITSPSLWLKILFTDSVESSKGDGQLTACEVILFHHEDMGIPWEIAKFGIRQGMWGAVKNIECGLRLYQKERAFGAPLSRSAVLAQINTKINPDYMKSLEISEEDSPETELQGSSPEKPGGLNIPKLIVFGGAVALVCTLDRGLLTKAVIFGVARRFGNIGRRL</sequence>
<organism evidence="1 2">
    <name type="scientific">Rhododendron molle</name>
    <name type="common">Chinese azalea</name>
    <name type="synonym">Azalea mollis</name>
    <dbReference type="NCBI Taxonomy" id="49168"/>
    <lineage>
        <taxon>Eukaryota</taxon>
        <taxon>Viridiplantae</taxon>
        <taxon>Streptophyta</taxon>
        <taxon>Embryophyta</taxon>
        <taxon>Tracheophyta</taxon>
        <taxon>Spermatophyta</taxon>
        <taxon>Magnoliopsida</taxon>
        <taxon>eudicotyledons</taxon>
        <taxon>Gunneridae</taxon>
        <taxon>Pentapetalae</taxon>
        <taxon>asterids</taxon>
        <taxon>Ericales</taxon>
        <taxon>Ericaceae</taxon>
        <taxon>Ericoideae</taxon>
        <taxon>Rhodoreae</taxon>
        <taxon>Rhododendron</taxon>
    </lineage>
</organism>
<proteinExistence type="predicted"/>
<accession>A0ACC0PI59</accession>
<name>A0ACC0PI59_RHOML</name>
<evidence type="ECO:0000313" key="2">
    <source>
        <dbReference type="Proteomes" id="UP001062846"/>
    </source>
</evidence>
<dbReference type="EMBL" id="CM046390">
    <property type="protein sequence ID" value="KAI8565140.1"/>
    <property type="molecule type" value="Genomic_DNA"/>
</dbReference>
<comment type="caution">
    <text evidence="1">The sequence shown here is derived from an EMBL/GenBank/DDBJ whole genome shotgun (WGS) entry which is preliminary data.</text>
</comment>
<gene>
    <name evidence="1" type="ORF">RHMOL_Rhmol03G0237600</name>
</gene>
<dbReference type="Proteomes" id="UP001062846">
    <property type="component" value="Chromosome 3"/>
</dbReference>
<keyword evidence="2" id="KW-1185">Reference proteome</keyword>